<protein>
    <submittedName>
        <fullName evidence="1">Uncharacterized protein</fullName>
    </submittedName>
</protein>
<dbReference type="EMBL" id="WKAT01000109">
    <property type="protein sequence ID" value="MCF5548511.1"/>
    <property type="molecule type" value="Genomic_DNA"/>
</dbReference>
<sequence length="54" mass="6127">MSEFPTLATPRLRLRELQDLGFKAEGTLREAGCWNGQRHDLTALGLLVRECLDK</sequence>
<evidence type="ECO:0000313" key="1">
    <source>
        <dbReference type="EMBL" id="MCF5548511.1"/>
    </source>
</evidence>
<comment type="caution">
    <text evidence="1">The sequence shown here is derived from an EMBL/GenBank/DDBJ whole genome shotgun (WGS) entry which is preliminary data.</text>
</comment>
<proteinExistence type="predicted"/>
<keyword evidence="2" id="KW-1185">Reference proteome</keyword>
<evidence type="ECO:0000313" key="2">
    <source>
        <dbReference type="Proteomes" id="UP000814158"/>
    </source>
</evidence>
<reference evidence="1 2" key="1">
    <citation type="submission" date="2019-11" db="EMBL/GenBank/DDBJ databases">
        <title>Epiphytic Pseudomonas syringae from cherry orchards.</title>
        <authorList>
            <person name="Hulin M.T."/>
        </authorList>
    </citation>
    <scope>NUCLEOTIDE SEQUENCE [LARGE SCALE GENOMIC DNA]</scope>
    <source>
        <strain evidence="1 2">PA-3-2A</strain>
    </source>
</reference>
<organism evidence="1 2">
    <name type="scientific">Pseudomonas salomonii</name>
    <dbReference type="NCBI Taxonomy" id="191391"/>
    <lineage>
        <taxon>Bacteria</taxon>
        <taxon>Pseudomonadati</taxon>
        <taxon>Pseudomonadota</taxon>
        <taxon>Gammaproteobacteria</taxon>
        <taxon>Pseudomonadales</taxon>
        <taxon>Pseudomonadaceae</taxon>
        <taxon>Pseudomonas</taxon>
    </lineage>
</organism>
<name>A0ABS9GWC0_9PSED</name>
<dbReference type="RefSeq" id="WP_236374815.1">
    <property type="nucleotide sequence ID" value="NZ_WKAT01000109.1"/>
</dbReference>
<gene>
    <name evidence="1" type="ORF">GIV68_27600</name>
</gene>
<accession>A0ABS9GWC0</accession>
<dbReference type="Gene3D" id="3.40.630.30">
    <property type="match status" value="1"/>
</dbReference>
<dbReference type="Proteomes" id="UP000814158">
    <property type="component" value="Unassembled WGS sequence"/>
</dbReference>